<comment type="caution">
    <text evidence="1">The sequence shown here is derived from an EMBL/GenBank/DDBJ whole genome shotgun (WGS) entry which is preliminary data.</text>
</comment>
<dbReference type="Proteomes" id="UP001597371">
    <property type="component" value="Unassembled WGS sequence"/>
</dbReference>
<organism evidence="1 2">
    <name type="scientific">Aureimonas populi</name>
    <dbReference type="NCBI Taxonomy" id="1701758"/>
    <lineage>
        <taxon>Bacteria</taxon>
        <taxon>Pseudomonadati</taxon>
        <taxon>Pseudomonadota</taxon>
        <taxon>Alphaproteobacteria</taxon>
        <taxon>Hyphomicrobiales</taxon>
        <taxon>Aurantimonadaceae</taxon>
        <taxon>Aureimonas</taxon>
    </lineage>
</organism>
<dbReference type="SUPFAM" id="SSF53474">
    <property type="entry name" value="alpha/beta-Hydrolases"/>
    <property type="match status" value="1"/>
</dbReference>
<proteinExistence type="predicted"/>
<sequence>MMRPRVPRGYLSDASAFWAAPSDPRFSYCLYVPRLRHAGSRILVHIHGSHRTPETFRDLMAPFAEETGTIILCPLFPCGVADREDTSSYKRVFHEGLRYDLVLLDMVADAERRLGLATGRFVLAGFSGGGQFVQRFILAHPGRLLAASVGAPGLVTLLDPELPWWRGLRGLEAVIGAPVDMAALAALPLQVLVGDQDIRPEGVQSRPGSTLWMEGINDTGATRLERAAAFVESLRARGLTPRHDVIPGVGHDGFAMLDPMLDFVRPILTKLGEAQP</sequence>
<evidence type="ECO:0000313" key="2">
    <source>
        <dbReference type="Proteomes" id="UP001597371"/>
    </source>
</evidence>
<gene>
    <name evidence="1" type="ORF">ACFSKQ_09175</name>
</gene>
<dbReference type="RefSeq" id="WP_209738387.1">
    <property type="nucleotide sequence ID" value="NZ_CP072611.1"/>
</dbReference>
<dbReference type="InterPro" id="IPR029058">
    <property type="entry name" value="AB_hydrolase_fold"/>
</dbReference>
<dbReference type="GO" id="GO:0016787">
    <property type="term" value="F:hydrolase activity"/>
    <property type="evidence" value="ECO:0007669"/>
    <property type="project" value="UniProtKB-KW"/>
</dbReference>
<keyword evidence="1" id="KW-0378">Hydrolase</keyword>
<reference evidence="2" key="1">
    <citation type="journal article" date="2019" name="Int. J. Syst. Evol. Microbiol.">
        <title>The Global Catalogue of Microorganisms (GCM) 10K type strain sequencing project: providing services to taxonomists for standard genome sequencing and annotation.</title>
        <authorList>
            <consortium name="The Broad Institute Genomics Platform"/>
            <consortium name="The Broad Institute Genome Sequencing Center for Infectious Disease"/>
            <person name="Wu L."/>
            <person name="Ma J."/>
        </authorList>
    </citation>
    <scope>NUCLEOTIDE SEQUENCE [LARGE SCALE GENOMIC DNA]</scope>
    <source>
        <strain evidence="2">ZS-35-S2</strain>
    </source>
</reference>
<accession>A0ABW5CLW7</accession>
<name>A0ABW5CLW7_9HYPH</name>
<dbReference type="EMBL" id="JBHUIJ010000010">
    <property type="protein sequence ID" value="MFD2237637.1"/>
    <property type="molecule type" value="Genomic_DNA"/>
</dbReference>
<evidence type="ECO:0000313" key="1">
    <source>
        <dbReference type="EMBL" id="MFD2237637.1"/>
    </source>
</evidence>
<keyword evidence="2" id="KW-1185">Reference proteome</keyword>
<protein>
    <submittedName>
        <fullName evidence="1">Alpha/beta hydrolase</fullName>
    </submittedName>
</protein>
<dbReference type="Gene3D" id="3.40.50.1820">
    <property type="entry name" value="alpha/beta hydrolase"/>
    <property type="match status" value="1"/>
</dbReference>